<organism evidence="1 2">
    <name type="scientific">Ancylostoma ceylanicum</name>
    <dbReference type="NCBI Taxonomy" id="53326"/>
    <lineage>
        <taxon>Eukaryota</taxon>
        <taxon>Metazoa</taxon>
        <taxon>Ecdysozoa</taxon>
        <taxon>Nematoda</taxon>
        <taxon>Chromadorea</taxon>
        <taxon>Rhabditida</taxon>
        <taxon>Rhabditina</taxon>
        <taxon>Rhabditomorpha</taxon>
        <taxon>Strongyloidea</taxon>
        <taxon>Ancylostomatidae</taxon>
        <taxon>Ancylostomatinae</taxon>
        <taxon>Ancylostoma</taxon>
    </lineage>
</organism>
<evidence type="ECO:0000313" key="2">
    <source>
        <dbReference type="Proteomes" id="UP000024635"/>
    </source>
</evidence>
<dbReference type="EMBL" id="JARK01001354">
    <property type="protein sequence ID" value="EYC22117.1"/>
    <property type="molecule type" value="Genomic_DNA"/>
</dbReference>
<comment type="caution">
    <text evidence="1">The sequence shown here is derived from an EMBL/GenBank/DDBJ whole genome shotgun (WGS) entry which is preliminary data.</text>
</comment>
<sequence length="95" mass="11312">MERYMKRTYHWKRKWETSVGAGFIINKKIASKATDVIIHSSRIPTMKLDNWHTTRKNQHIRFPPQLCCSGKYFWMGLHAVRAKNAVLLEMFQFLS</sequence>
<dbReference type="Proteomes" id="UP000024635">
    <property type="component" value="Unassembled WGS sequence"/>
</dbReference>
<evidence type="ECO:0000313" key="1">
    <source>
        <dbReference type="EMBL" id="EYC22117.1"/>
    </source>
</evidence>
<reference evidence="2" key="1">
    <citation type="journal article" date="2015" name="Nat. Genet.">
        <title>The genome and transcriptome of the zoonotic hookworm Ancylostoma ceylanicum identify infection-specific gene families.</title>
        <authorList>
            <person name="Schwarz E.M."/>
            <person name="Hu Y."/>
            <person name="Antoshechkin I."/>
            <person name="Miller M.M."/>
            <person name="Sternberg P.W."/>
            <person name="Aroian R.V."/>
        </authorList>
    </citation>
    <scope>NUCLEOTIDE SEQUENCE</scope>
    <source>
        <strain evidence="2">HY135</strain>
    </source>
</reference>
<accession>A0A016V548</accession>
<proteinExistence type="predicted"/>
<keyword evidence="2" id="KW-1185">Reference proteome</keyword>
<protein>
    <submittedName>
        <fullName evidence="1">Uncharacterized protein</fullName>
    </submittedName>
</protein>
<gene>
    <name evidence="1" type="primary">Acey_s0018.g3725</name>
    <name evidence="1" type="ORF">Y032_0018g3725</name>
</gene>
<dbReference type="AlphaFoldDB" id="A0A016V548"/>
<name>A0A016V548_9BILA</name>